<protein>
    <recommendedName>
        <fullName evidence="4">DUF502 domain-containing protein</fullName>
    </recommendedName>
</protein>
<feature type="transmembrane region" description="Helical" evidence="1">
    <location>
        <begin position="7"/>
        <end position="29"/>
    </location>
</feature>
<sequence length="190" mass="20770">MFRFIKTTILGGVLFLIPGVLLIVIFQHAHRIITKVAGPIIASLPFERVFGIAVNDLLSIIVLLLICFLAGLIAMTPIASRTASVVERMFLSKVPVYDVAKIKLTTPLRFEGEGSLPTLLVRFDDQWQIGLEIERKDDKVVVYIPGAPDPWAGAVSIVTEDRVTLLPAGTQDTMITFKQLGKGTGKLLST</sequence>
<accession>A0AAE2ZMF2</accession>
<keyword evidence="1" id="KW-0472">Membrane</keyword>
<evidence type="ECO:0008006" key="4">
    <source>
        <dbReference type="Google" id="ProtNLM"/>
    </source>
</evidence>
<proteinExistence type="predicted"/>
<reference evidence="2" key="1">
    <citation type="submission" date="2021-08" db="EMBL/GenBank/DDBJ databases">
        <title>Hoeflea bacterium WL0058 sp. nov., isolated from the sediment.</title>
        <authorList>
            <person name="Wang L."/>
            <person name="Zhang D."/>
        </authorList>
    </citation>
    <scope>NUCLEOTIDE SEQUENCE</scope>
    <source>
        <strain evidence="2">WL0058</strain>
    </source>
</reference>
<keyword evidence="1" id="KW-0812">Transmembrane</keyword>
<dbReference type="EMBL" id="JAICBX010000002">
    <property type="protein sequence ID" value="MBW8637272.1"/>
    <property type="molecule type" value="Genomic_DNA"/>
</dbReference>
<dbReference type="RefSeq" id="WP_220227993.1">
    <property type="nucleotide sequence ID" value="NZ_JAICBX010000002.1"/>
</dbReference>
<keyword evidence="3" id="KW-1185">Reference proteome</keyword>
<evidence type="ECO:0000313" key="3">
    <source>
        <dbReference type="Proteomes" id="UP001196509"/>
    </source>
</evidence>
<dbReference type="AlphaFoldDB" id="A0AAE2ZMF2"/>
<gene>
    <name evidence="2" type="ORF">K1W69_08735</name>
</gene>
<organism evidence="2 3">
    <name type="scientific">Flavimaribacter sediminis</name>
    <dbReference type="NCBI Taxonomy" id="2865987"/>
    <lineage>
        <taxon>Bacteria</taxon>
        <taxon>Pseudomonadati</taxon>
        <taxon>Pseudomonadota</taxon>
        <taxon>Alphaproteobacteria</taxon>
        <taxon>Hyphomicrobiales</taxon>
        <taxon>Rhizobiaceae</taxon>
        <taxon>Flavimaribacter</taxon>
    </lineage>
</organism>
<comment type="caution">
    <text evidence="2">The sequence shown here is derived from an EMBL/GenBank/DDBJ whole genome shotgun (WGS) entry which is preliminary data.</text>
</comment>
<evidence type="ECO:0000256" key="1">
    <source>
        <dbReference type="SAM" id="Phobius"/>
    </source>
</evidence>
<keyword evidence="1" id="KW-1133">Transmembrane helix</keyword>
<evidence type="ECO:0000313" key="2">
    <source>
        <dbReference type="EMBL" id="MBW8637272.1"/>
    </source>
</evidence>
<dbReference type="Proteomes" id="UP001196509">
    <property type="component" value="Unassembled WGS sequence"/>
</dbReference>
<name>A0AAE2ZMF2_9HYPH</name>
<feature type="transmembrane region" description="Helical" evidence="1">
    <location>
        <begin position="49"/>
        <end position="74"/>
    </location>
</feature>